<protein>
    <submittedName>
        <fullName evidence="2">Uncharacterized protein</fullName>
    </submittedName>
</protein>
<accession>K0RP58</accession>
<name>K0RP58_THAOC</name>
<dbReference type="EMBL" id="AGNL01033777">
    <property type="protein sequence ID" value="EJK55558.1"/>
    <property type="molecule type" value="Genomic_DNA"/>
</dbReference>
<gene>
    <name evidence="2" type="ORF">THAOC_24702</name>
</gene>
<dbReference type="Proteomes" id="UP000266841">
    <property type="component" value="Unassembled WGS sequence"/>
</dbReference>
<feature type="compositionally biased region" description="Low complexity" evidence="1">
    <location>
        <begin position="17"/>
        <end position="31"/>
    </location>
</feature>
<feature type="non-terminal residue" evidence="2">
    <location>
        <position position="1"/>
    </location>
</feature>
<reference evidence="2 3" key="1">
    <citation type="journal article" date="2012" name="Genome Biol.">
        <title>Genome and low-iron response of an oceanic diatom adapted to chronic iron limitation.</title>
        <authorList>
            <person name="Lommer M."/>
            <person name="Specht M."/>
            <person name="Roy A.S."/>
            <person name="Kraemer L."/>
            <person name="Andreson R."/>
            <person name="Gutowska M.A."/>
            <person name="Wolf J."/>
            <person name="Bergner S.V."/>
            <person name="Schilhabel M.B."/>
            <person name="Klostermeier U.C."/>
            <person name="Beiko R.G."/>
            <person name="Rosenstiel P."/>
            <person name="Hippler M."/>
            <person name="Laroche J."/>
        </authorList>
    </citation>
    <scope>NUCLEOTIDE SEQUENCE [LARGE SCALE GENOMIC DNA]</scope>
    <source>
        <strain evidence="2 3">CCMP1005</strain>
    </source>
</reference>
<organism evidence="2 3">
    <name type="scientific">Thalassiosira oceanica</name>
    <name type="common">Marine diatom</name>
    <dbReference type="NCBI Taxonomy" id="159749"/>
    <lineage>
        <taxon>Eukaryota</taxon>
        <taxon>Sar</taxon>
        <taxon>Stramenopiles</taxon>
        <taxon>Ochrophyta</taxon>
        <taxon>Bacillariophyta</taxon>
        <taxon>Coscinodiscophyceae</taxon>
        <taxon>Thalassiosirophycidae</taxon>
        <taxon>Thalassiosirales</taxon>
        <taxon>Thalassiosiraceae</taxon>
        <taxon>Thalassiosira</taxon>
    </lineage>
</organism>
<evidence type="ECO:0000313" key="2">
    <source>
        <dbReference type="EMBL" id="EJK55558.1"/>
    </source>
</evidence>
<evidence type="ECO:0000256" key="1">
    <source>
        <dbReference type="SAM" id="MobiDB-lite"/>
    </source>
</evidence>
<feature type="region of interest" description="Disordered" evidence="1">
    <location>
        <begin position="1"/>
        <end position="51"/>
    </location>
</feature>
<dbReference type="AlphaFoldDB" id="K0RP58"/>
<keyword evidence="3" id="KW-1185">Reference proteome</keyword>
<evidence type="ECO:0000313" key="3">
    <source>
        <dbReference type="Proteomes" id="UP000266841"/>
    </source>
</evidence>
<proteinExistence type="predicted"/>
<comment type="caution">
    <text evidence="2">The sequence shown here is derived from an EMBL/GenBank/DDBJ whole genome shotgun (WGS) entry which is preliminary data.</text>
</comment>
<sequence length="51" mass="4631">VELVVAAADGAGPRPEGPVGVRRAEGAVGVDAAGGGDHRGSGGGGVPAAAR</sequence>
<feature type="compositionally biased region" description="Gly residues" evidence="1">
    <location>
        <begin position="41"/>
        <end position="51"/>
    </location>
</feature>